<comment type="caution">
    <text evidence="6">The sequence shown here is derived from an EMBL/GenBank/DDBJ whole genome shotgun (WGS) entry which is preliminary data.</text>
</comment>
<dbReference type="InterPro" id="IPR011006">
    <property type="entry name" value="CheY-like_superfamily"/>
</dbReference>
<dbReference type="InterPro" id="IPR001789">
    <property type="entry name" value="Sig_transdc_resp-reg_receiver"/>
</dbReference>
<evidence type="ECO:0000259" key="5">
    <source>
        <dbReference type="PROSITE" id="PS50110"/>
    </source>
</evidence>
<dbReference type="PANTHER" id="PTHR48111">
    <property type="entry name" value="REGULATOR OF RPOS"/>
    <property type="match status" value="1"/>
</dbReference>
<feature type="domain" description="Response regulatory" evidence="5">
    <location>
        <begin position="37"/>
        <end position="132"/>
    </location>
</feature>
<name>A0ABW3XKN4_9ACTN</name>
<dbReference type="Proteomes" id="UP001597058">
    <property type="component" value="Unassembled WGS sequence"/>
</dbReference>
<dbReference type="RefSeq" id="WP_356011277.1">
    <property type="nucleotide sequence ID" value="NZ_JBHSKH010000080.1"/>
</dbReference>
<accession>A0ABW3XKN4</accession>
<evidence type="ECO:0000313" key="6">
    <source>
        <dbReference type="EMBL" id="MFD1310172.1"/>
    </source>
</evidence>
<keyword evidence="7" id="KW-1185">Reference proteome</keyword>
<dbReference type="PANTHER" id="PTHR48111:SF40">
    <property type="entry name" value="PHOSPHATE REGULON TRANSCRIPTIONAL REGULATORY PROTEIN PHOB"/>
    <property type="match status" value="1"/>
</dbReference>
<sequence>MTGPTFVPEVPPNPPVPAPAAAPAPVPAPVPAAAPARVLVVDDEQDVRELLTETFRLAGFAVTAVGTGVAALNTAYAETPDLVVLDVRLPDFDGADVARLLRDGGREVPVVLLPKPFSLENVVTRVREILAA</sequence>
<evidence type="ECO:0000313" key="7">
    <source>
        <dbReference type="Proteomes" id="UP001597058"/>
    </source>
</evidence>
<dbReference type="SMART" id="SM00448">
    <property type="entry name" value="REC"/>
    <property type="match status" value="1"/>
</dbReference>
<dbReference type="Pfam" id="PF00072">
    <property type="entry name" value="Response_reg"/>
    <property type="match status" value="1"/>
</dbReference>
<reference evidence="7" key="1">
    <citation type="journal article" date="2019" name="Int. J. Syst. Evol. Microbiol.">
        <title>The Global Catalogue of Microorganisms (GCM) 10K type strain sequencing project: providing services to taxonomists for standard genome sequencing and annotation.</title>
        <authorList>
            <consortium name="The Broad Institute Genomics Platform"/>
            <consortium name="The Broad Institute Genome Sequencing Center for Infectious Disease"/>
            <person name="Wu L."/>
            <person name="Ma J."/>
        </authorList>
    </citation>
    <scope>NUCLEOTIDE SEQUENCE [LARGE SCALE GENOMIC DNA]</scope>
    <source>
        <strain evidence="7">CGMCC 4.7020</strain>
    </source>
</reference>
<protein>
    <submittedName>
        <fullName evidence="6">Response regulator transcription factor</fullName>
    </submittedName>
</protein>
<keyword evidence="3" id="KW-0238">DNA-binding</keyword>
<evidence type="ECO:0000256" key="1">
    <source>
        <dbReference type="ARBA" id="ARBA00022553"/>
    </source>
</evidence>
<evidence type="ECO:0000256" key="3">
    <source>
        <dbReference type="ARBA" id="ARBA00023125"/>
    </source>
</evidence>
<keyword evidence="1 4" id="KW-0597">Phosphoprotein</keyword>
<proteinExistence type="predicted"/>
<dbReference type="EMBL" id="JBHTMM010000047">
    <property type="protein sequence ID" value="MFD1310172.1"/>
    <property type="molecule type" value="Genomic_DNA"/>
</dbReference>
<evidence type="ECO:0000256" key="2">
    <source>
        <dbReference type="ARBA" id="ARBA00023012"/>
    </source>
</evidence>
<gene>
    <name evidence="6" type="ORF">ACFQ5X_30500</name>
</gene>
<dbReference type="PROSITE" id="PS50110">
    <property type="entry name" value="RESPONSE_REGULATORY"/>
    <property type="match status" value="1"/>
</dbReference>
<dbReference type="SUPFAM" id="SSF52172">
    <property type="entry name" value="CheY-like"/>
    <property type="match status" value="1"/>
</dbReference>
<dbReference type="Gene3D" id="3.40.50.2300">
    <property type="match status" value="1"/>
</dbReference>
<dbReference type="InterPro" id="IPR039420">
    <property type="entry name" value="WalR-like"/>
</dbReference>
<organism evidence="6 7">
    <name type="scientific">Streptomyces kaempferi</name>
    <dbReference type="NCBI Taxonomy" id="333725"/>
    <lineage>
        <taxon>Bacteria</taxon>
        <taxon>Bacillati</taxon>
        <taxon>Actinomycetota</taxon>
        <taxon>Actinomycetes</taxon>
        <taxon>Kitasatosporales</taxon>
        <taxon>Streptomycetaceae</taxon>
        <taxon>Streptomyces</taxon>
    </lineage>
</organism>
<keyword evidence="2" id="KW-0902">Two-component regulatory system</keyword>
<evidence type="ECO:0000256" key="4">
    <source>
        <dbReference type="PROSITE-ProRule" id="PRU00169"/>
    </source>
</evidence>
<feature type="modified residue" description="4-aspartylphosphate" evidence="4">
    <location>
        <position position="86"/>
    </location>
</feature>